<proteinExistence type="inferred from homology"/>
<dbReference type="InterPro" id="IPR005633">
    <property type="entry name" value="Ribosomal_uL23_N"/>
</dbReference>
<keyword evidence="5" id="KW-0687">Ribonucleoprotein</keyword>
<dbReference type="AlphaFoldDB" id="A0ABD2XS07"/>
<feature type="region of interest" description="Disordered" evidence="6">
    <location>
        <begin position="1"/>
        <end position="22"/>
    </location>
</feature>
<dbReference type="InterPro" id="IPR012677">
    <property type="entry name" value="Nucleotide-bd_a/b_plait_sf"/>
</dbReference>
<comment type="similarity">
    <text evidence="1">Belongs to the universal ribosomal protein uL23 family.</text>
</comment>
<gene>
    <name evidence="8" type="ORF">TKK_000586</name>
</gene>
<dbReference type="GO" id="GO:1990904">
    <property type="term" value="C:ribonucleoprotein complex"/>
    <property type="evidence" value="ECO:0007669"/>
    <property type="project" value="UniProtKB-KW"/>
</dbReference>
<dbReference type="Proteomes" id="UP001627154">
    <property type="component" value="Unassembled WGS sequence"/>
</dbReference>
<keyword evidence="3" id="KW-0694">RNA-binding</keyword>
<feature type="compositionally biased region" description="Polar residues" evidence="6">
    <location>
        <begin position="7"/>
        <end position="18"/>
    </location>
</feature>
<dbReference type="GO" id="GO:0019843">
    <property type="term" value="F:rRNA binding"/>
    <property type="evidence" value="ECO:0007669"/>
    <property type="project" value="UniProtKB-KW"/>
</dbReference>
<evidence type="ECO:0000313" key="8">
    <source>
        <dbReference type="EMBL" id="KAL3407323.1"/>
    </source>
</evidence>
<dbReference type="EMBL" id="JBJJXI010000011">
    <property type="protein sequence ID" value="KAL3407323.1"/>
    <property type="molecule type" value="Genomic_DNA"/>
</dbReference>
<dbReference type="InterPro" id="IPR012678">
    <property type="entry name" value="Ribosomal_uL23/eL15/eS24_sf"/>
</dbReference>
<evidence type="ECO:0000256" key="1">
    <source>
        <dbReference type="ARBA" id="ARBA00006700"/>
    </source>
</evidence>
<dbReference type="Pfam" id="PF00276">
    <property type="entry name" value="Ribosomal_L23"/>
    <property type="match status" value="1"/>
</dbReference>
<reference evidence="8 9" key="1">
    <citation type="journal article" date="2024" name="bioRxiv">
        <title>A reference genome for Trichogramma kaykai: A tiny desert-dwelling parasitoid wasp with competing sex-ratio distorters.</title>
        <authorList>
            <person name="Culotta J."/>
            <person name="Lindsey A.R."/>
        </authorList>
    </citation>
    <scope>NUCLEOTIDE SEQUENCE [LARGE SCALE GENOMIC DNA]</scope>
    <source>
        <strain evidence="8 9">KSX58</strain>
    </source>
</reference>
<accession>A0ABD2XS07</accession>
<dbReference type="InterPro" id="IPR013025">
    <property type="entry name" value="Ribosomal_uL23-like"/>
</dbReference>
<evidence type="ECO:0000256" key="4">
    <source>
        <dbReference type="ARBA" id="ARBA00022980"/>
    </source>
</evidence>
<feature type="region of interest" description="Disordered" evidence="6">
    <location>
        <begin position="46"/>
        <end position="77"/>
    </location>
</feature>
<organism evidence="8 9">
    <name type="scientific">Trichogramma kaykai</name>
    <dbReference type="NCBI Taxonomy" id="54128"/>
    <lineage>
        <taxon>Eukaryota</taxon>
        <taxon>Metazoa</taxon>
        <taxon>Ecdysozoa</taxon>
        <taxon>Arthropoda</taxon>
        <taxon>Hexapoda</taxon>
        <taxon>Insecta</taxon>
        <taxon>Pterygota</taxon>
        <taxon>Neoptera</taxon>
        <taxon>Endopterygota</taxon>
        <taxon>Hymenoptera</taxon>
        <taxon>Apocrita</taxon>
        <taxon>Proctotrupomorpha</taxon>
        <taxon>Chalcidoidea</taxon>
        <taxon>Trichogrammatidae</taxon>
        <taxon>Trichogramma</taxon>
    </lineage>
</organism>
<dbReference type="Pfam" id="PF03939">
    <property type="entry name" value="Ribosomal_L23eN"/>
    <property type="match status" value="1"/>
</dbReference>
<keyword evidence="4" id="KW-0689">Ribosomal protein</keyword>
<sequence>MSIHCKMSTTAKSKSIGTHSKHNHKDVYNIGKALGARDKVTEVVSNTKDHKNQNHVHWRRPKTSRPERNPKYPRKSIPTRNRMEAHCIIKYPLTTENSMKKIEEENTIVFLVHSEANKSSIKSAVEKLYDVHVSKVNTQVQPDGQKRACVKLDVGNDALDIANKIGII</sequence>
<dbReference type="HAMAP" id="MF_01369_A">
    <property type="entry name" value="Ribosomal_uL23_A"/>
    <property type="match status" value="1"/>
</dbReference>
<dbReference type="NCBIfam" id="NF011118">
    <property type="entry name" value="PRK14548.1"/>
    <property type="match status" value="1"/>
</dbReference>
<dbReference type="SUPFAM" id="SSF54189">
    <property type="entry name" value="Ribosomal proteins S24e, L23 and L15e"/>
    <property type="match status" value="1"/>
</dbReference>
<name>A0ABD2XS07_9HYME</name>
<dbReference type="FunFam" id="3.30.70.330:FF:000035">
    <property type="entry name" value="60S ribosomal protein L23a"/>
    <property type="match status" value="1"/>
</dbReference>
<evidence type="ECO:0000313" key="9">
    <source>
        <dbReference type="Proteomes" id="UP001627154"/>
    </source>
</evidence>
<evidence type="ECO:0000259" key="7">
    <source>
        <dbReference type="Pfam" id="PF03939"/>
    </source>
</evidence>
<keyword evidence="9" id="KW-1185">Reference proteome</keyword>
<dbReference type="Gene3D" id="3.30.70.330">
    <property type="match status" value="1"/>
</dbReference>
<feature type="domain" description="Large ribosomal subunit protein uL23 N-terminal" evidence="7">
    <location>
        <begin position="32"/>
        <end position="78"/>
    </location>
</feature>
<keyword evidence="2" id="KW-0699">rRNA-binding</keyword>
<feature type="compositionally biased region" description="Basic residues" evidence="6">
    <location>
        <begin position="53"/>
        <end position="63"/>
    </location>
</feature>
<evidence type="ECO:0000256" key="5">
    <source>
        <dbReference type="ARBA" id="ARBA00023274"/>
    </source>
</evidence>
<dbReference type="PANTHER" id="PTHR11620">
    <property type="entry name" value="60S RIBOSOMAL PROTEIN L23A"/>
    <property type="match status" value="1"/>
</dbReference>
<evidence type="ECO:0000256" key="3">
    <source>
        <dbReference type="ARBA" id="ARBA00022884"/>
    </source>
</evidence>
<comment type="caution">
    <text evidence="8">The sequence shown here is derived from an EMBL/GenBank/DDBJ whole genome shotgun (WGS) entry which is preliminary data.</text>
</comment>
<protein>
    <recommendedName>
        <fullName evidence="7">Large ribosomal subunit protein uL23 N-terminal domain-containing protein</fullName>
    </recommendedName>
</protein>
<dbReference type="GO" id="GO:0005840">
    <property type="term" value="C:ribosome"/>
    <property type="evidence" value="ECO:0007669"/>
    <property type="project" value="UniProtKB-KW"/>
</dbReference>
<evidence type="ECO:0000256" key="2">
    <source>
        <dbReference type="ARBA" id="ARBA00022730"/>
    </source>
</evidence>
<evidence type="ECO:0000256" key="6">
    <source>
        <dbReference type="SAM" id="MobiDB-lite"/>
    </source>
</evidence>